<reference evidence="9 10" key="1">
    <citation type="journal article" date="2013" name="Genome Announc.">
        <title>Draft Genome Sequence of the Cellulolytic, Mesophilic, Anaerobic Bacterium Clostridium termitidis Strain CT1112 (DSM 5398).</title>
        <authorList>
            <person name="Lal S."/>
            <person name="Ramachandran U."/>
            <person name="Zhang X."/>
            <person name="Munir R."/>
            <person name="Sparling R."/>
            <person name="Levin D.B."/>
        </authorList>
    </citation>
    <scope>NUCLEOTIDE SEQUENCE [LARGE SCALE GENOMIC DNA]</scope>
    <source>
        <strain evidence="9 10">CT1112</strain>
    </source>
</reference>
<keyword evidence="4 7" id="KW-0812">Transmembrane</keyword>
<dbReference type="Gene3D" id="1.10.3720.10">
    <property type="entry name" value="MetI-like"/>
    <property type="match status" value="1"/>
</dbReference>
<evidence type="ECO:0000259" key="8">
    <source>
        <dbReference type="PROSITE" id="PS50928"/>
    </source>
</evidence>
<feature type="transmembrane region" description="Helical" evidence="7">
    <location>
        <begin position="175"/>
        <end position="198"/>
    </location>
</feature>
<evidence type="ECO:0000256" key="3">
    <source>
        <dbReference type="ARBA" id="ARBA00022475"/>
    </source>
</evidence>
<dbReference type="InterPro" id="IPR050809">
    <property type="entry name" value="UgpAE/MalFG_permease"/>
</dbReference>
<gene>
    <name evidence="9" type="ORF">CTER_4490</name>
</gene>
<evidence type="ECO:0000313" key="10">
    <source>
        <dbReference type="Proteomes" id="UP000014155"/>
    </source>
</evidence>
<dbReference type="PROSITE" id="PS50928">
    <property type="entry name" value="ABC_TM1"/>
    <property type="match status" value="1"/>
</dbReference>
<keyword evidence="10" id="KW-1185">Reference proteome</keyword>
<dbReference type="InterPro" id="IPR035906">
    <property type="entry name" value="MetI-like_sf"/>
</dbReference>
<keyword evidence="2 7" id="KW-0813">Transport</keyword>
<dbReference type="Proteomes" id="UP000014155">
    <property type="component" value="Unassembled WGS sequence"/>
</dbReference>
<evidence type="ECO:0000256" key="6">
    <source>
        <dbReference type="ARBA" id="ARBA00023136"/>
    </source>
</evidence>
<protein>
    <submittedName>
        <fullName evidence="9">ABC-type polysaccharide transport system, permease component</fullName>
    </submittedName>
</protein>
<comment type="caution">
    <text evidence="9">The sequence shown here is derived from an EMBL/GenBank/DDBJ whole genome shotgun (WGS) entry which is preliminary data.</text>
</comment>
<dbReference type="PATRIC" id="fig|1195236.3.peg.4666"/>
<organism evidence="9 10">
    <name type="scientific">Ruminiclostridium cellobioparum subsp. termitidis CT1112</name>
    <dbReference type="NCBI Taxonomy" id="1195236"/>
    <lineage>
        <taxon>Bacteria</taxon>
        <taxon>Bacillati</taxon>
        <taxon>Bacillota</taxon>
        <taxon>Clostridia</taxon>
        <taxon>Eubacteriales</taxon>
        <taxon>Oscillospiraceae</taxon>
        <taxon>Ruminiclostridium</taxon>
    </lineage>
</organism>
<evidence type="ECO:0000256" key="5">
    <source>
        <dbReference type="ARBA" id="ARBA00022989"/>
    </source>
</evidence>
<feature type="domain" description="ABC transmembrane type-1" evidence="8">
    <location>
        <begin position="88"/>
        <end position="304"/>
    </location>
</feature>
<dbReference type="AlphaFoldDB" id="S0FKB2"/>
<evidence type="ECO:0000256" key="7">
    <source>
        <dbReference type="RuleBase" id="RU363032"/>
    </source>
</evidence>
<sequence>MINRSHPEKKYRQRWTKDDTELTLLAAPTTIWYVLFCFLPMFGIIIAFKDFRISGNFITSVFKSSWAGGNGLKNFESLFSFGDIWTIIRNTLAYNIVFIILGIVIPVVLALIINQLHSRIAAKIYQTAMFMPYFLSWVVVSAVVFGFLSYDKGLANKIIESIGGQPVQWYMSPQYWPYFIIFMNLWKSVGYGMVVYLASITGIDGTYYEAAVIDGATKWQQVRYITLPLMKTVIVIMFILSVGRIFYSDFGLFYQVPKASNSLFDVTYTIDVYVYSMMKSGTTGMASATALIQSVVGCVTILLANALVRKIDSESAMI</sequence>
<evidence type="ECO:0000256" key="4">
    <source>
        <dbReference type="ARBA" id="ARBA00022692"/>
    </source>
</evidence>
<accession>S0FKB2</accession>
<keyword evidence="3" id="KW-1003">Cell membrane</keyword>
<feature type="transmembrane region" description="Helical" evidence="7">
    <location>
        <begin position="92"/>
        <end position="113"/>
    </location>
</feature>
<dbReference type="InterPro" id="IPR000515">
    <property type="entry name" value="MetI-like"/>
</dbReference>
<keyword evidence="5 7" id="KW-1133">Transmembrane helix</keyword>
<comment type="subcellular location">
    <subcellularLocation>
        <location evidence="1 7">Cell membrane</location>
        <topology evidence="1 7">Multi-pass membrane protein</topology>
    </subcellularLocation>
</comment>
<dbReference type="SUPFAM" id="SSF161098">
    <property type="entry name" value="MetI-like"/>
    <property type="match status" value="1"/>
</dbReference>
<dbReference type="PANTHER" id="PTHR43227:SF11">
    <property type="entry name" value="BLL4140 PROTEIN"/>
    <property type="match status" value="1"/>
</dbReference>
<dbReference type="RefSeq" id="WP_004629899.1">
    <property type="nucleotide sequence ID" value="NZ_AORV01000065.1"/>
</dbReference>
<feature type="transmembrane region" description="Helical" evidence="7">
    <location>
        <begin position="21"/>
        <end position="48"/>
    </location>
</feature>
<dbReference type="EMBL" id="AORV01000065">
    <property type="protein sequence ID" value="EMS69624.1"/>
    <property type="molecule type" value="Genomic_DNA"/>
</dbReference>
<keyword evidence="6 7" id="KW-0472">Membrane</keyword>
<evidence type="ECO:0000256" key="1">
    <source>
        <dbReference type="ARBA" id="ARBA00004651"/>
    </source>
</evidence>
<evidence type="ECO:0000313" key="9">
    <source>
        <dbReference type="EMBL" id="EMS69624.1"/>
    </source>
</evidence>
<dbReference type="CDD" id="cd06261">
    <property type="entry name" value="TM_PBP2"/>
    <property type="match status" value="1"/>
</dbReference>
<dbReference type="eggNOG" id="COG4209">
    <property type="taxonomic scope" value="Bacteria"/>
</dbReference>
<feature type="transmembrane region" description="Helical" evidence="7">
    <location>
        <begin position="133"/>
        <end position="150"/>
    </location>
</feature>
<dbReference type="GO" id="GO:0005886">
    <property type="term" value="C:plasma membrane"/>
    <property type="evidence" value="ECO:0007669"/>
    <property type="project" value="UniProtKB-SubCell"/>
</dbReference>
<dbReference type="PANTHER" id="PTHR43227">
    <property type="entry name" value="BLL4140 PROTEIN"/>
    <property type="match status" value="1"/>
</dbReference>
<evidence type="ECO:0000256" key="2">
    <source>
        <dbReference type="ARBA" id="ARBA00022448"/>
    </source>
</evidence>
<dbReference type="Pfam" id="PF00528">
    <property type="entry name" value="BPD_transp_1"/>
    <property type="match status" value="1"/>
</dbReference>
<comment type="similarity">
    <text evidence="7">Belongs to the binding-protein-dependent transport system permease family.</text>
</comment>
<proteinExistence type="inferred from homology"/>
<feature type="transmembrane region" description="Helical" evidence="7">
    <location>
        <begin position="228"/>
        <end position="247"/>
    </location>
</feature>
<feature type="transmembrane region" description="Helical" evidence="7">
    <location>
        <begin position="285"/>
        <end position="308"/>
    </location>
</feature>
<dbReference type="GO" id="GO:0055085">
    <property type="term" value="P:transmembrane transport"/>
    <property type="evidence" value="ECO:0007669"/>
    <property type="project" value="InterPro"/>
</dbReference>
<dbReference type="STRING" id="1195236.CTER_4490"/>
<name>S0FKB2_RUMCE</name>